<evidence type="ECO:0000313" key="3">
    <source>
        <dbReference type="Proteomes" id="UP000186141"/>
    </source>
</evidence>
<protein>
    <recommendedName>
        <fullName evidence="1">DUF6455 domain-containing protein</fullName>
    </recommendedName>
</protein>
<keyword evidence="3" id="KW-1185">Reference proteome</keyword>
<feature type="domain" description="DUF6455" evidence="1">
    <location>
        <begin position="1"/>
        <end position="72"/>
    </location>
</feature>
<dbReference type="Pfam" id="PF20056">
    <property type="entry name" value="DUF6455"/>
    <property type="match status" value="1"/>
</dbReference>
<evidence type="ECO:0000313" key="2">
    <source>
        <dbReference type="EMBL" id="SIS85072.1"/>
    </source>
</evidence>
<proteinExistence type="predicted"/>
<sequence length="85" mass="9414">MIGFPEQQRSWWMAHGMARASGLHLARAVVDGWLTRSDLARMVQSCAHCSKTSECQQWLADPSHTTPPDFCRIGLEISALAPAHP</sequence>
<dbReference type="EMBL" id="FTOT01000002">
    <property type="protein sequence ID" value="SIS85072.1"/>
    <property type="molecule type" value="Genomic_DNA"/>
</dbReference>
<reference evidence="2 3" key="1">
    <citation type="submission" date="2017-01" db="EMBL/GenBank/DDBJ databases">
        <authorList>
            <person name="Mah S.A."/>
            <person name="Swanson W.J."/>
            <person name="Moy G.W."/>
            <person name="Vacquier V.D."/>
        </authorList>
    </citation>
    <scope>NUCLEOTIDE SEQUENCE [LARGE SCALE GENOMIC DNA]</scope>
    <source>
        <strain evidence="2 3">DSM 26375</strain>
    </source>
</reference>
<dbReference type="OrthoDB" id="7689275at2"/>
<dbReference type="InterPro" id="IPR045601">
    <property type="entry name" value="DUF6455"/>
</dbReference>
<organism evidence="2 3">
    <name type="scientific">Gemmobacter megaterium</name>
    <dbReference type="NCBI Taxonomy" id="1086013"/>
    <lineage>
        <taxon>Bacteria</taxon>
        <taxon>Pseudomonadati</taxon>
        <taxon>Pseudomonadota</taxon>
        <taxon>Alphaproteobacteria</taxon>
        <taxon>Rhodobacterales</taxon>
        <taxon>Paracoccaceae</taxon>
        <taxon>Gemmobacter</taxon>
    </lineage>
</organism>
<dbReference type="RefSeq" id="WP_076529824.1">
    <property type="nucleotide sequence ID" value="NZ_BMEH01000002.1"/>
</dbReference>
<dbReference type="AlphaFoldDB" id="A0A1N7MGB0"/>
<evidence type="ECO:0000259" key="1">
    <source>
        <dbReference type="Pfam" id="PF20056"/>
    </source>
</evidence>
<accession>A0A1N7MGB0</accession>
<name>A0A1N7MGB0_9RHOB</name>
<gene>
    <name evidence="2" type="ORF">SAMN05421774_102664</name>
</gene>
<dbReference type="Proteomes" id="UP000186141">
    <property type="component" value="Unassembled WGS sequence"/>
</dbReference>